<organism evidence="1">
    <name type="scientific">Anguilla anguilla</name>
    <name type="common">European freshwater eel</name>
    <name type="synonym">Muraena anguilla</name>
    <dbReference type="NCBI Taxonomy" id="7936"/>
    <lineage>
        <taxon>Eukaryota</taxon>
        <taxon>Metazoa</taxon>
        <taxon>Chordata</taxon>
        <taxon>Craniata</taxon>
        <taxon>Vertebrata</taxon>
        <taxon>Euteleostomi</taxon>
        <taxon>Actinopterygii</taxon>
        <taxon>Neopterygii</taxon>
        <taxon>Teleostei</taxon>
        <taxon>Anguilliformes</taxon>
        <taxon>Anguillidae</taxon>
        <taxon>Anguilla</taxon>
    </lineage>
</organism>
<accession>A0A0E9Y2L9</accession>
<proteinExistence type="predicted"/>
<protein>
    <submittedName>
        <fullName evidence="1">Uncharacterized protein</fullName>
    </submittedName>
</protein>
<name>A0A0E9Y2L9_ANGAN</name>
<reference evidence="1" key="2">
    <citation type="journal article" date="2015" name="Fish Shellfish Immunol.">
        <title>Early steps in the European eel (Anguilla anguilla)-Vibrio vulnificus interaction in the gills: Role of the RtxA13 toxin.</title>
        <authorList>
            <person name="Callol A."/>
            <person name="Pajuelo D."/>
            <person name="Ebbesson L."/>
            <person name="Teles M."/>
            <person name="MacKenzie S."/>
            <person name="Amaro C."/>
        </authorList>
    </citation>
    <scope>NUCLEOTIDE SEQUENCE</scope>
</reference>
<evidence type="ECO:0000313" key="1">
    <source>
        <dbReference type="EMBL" id="JAI08511.1"/>
    </source>
</evidence>
<sequence length="37" mass="4106">MQPSMQSFGKMGARSIATDKALCSHKGIKRQIWILSV</sequence>
<dbReference type="AlphaFoldDB" id="A0A0E9Y2L9"/>
<reference evidence="1" key="1">
    <citation type="submission" date="2014-11" db="EMBL/GenBank/DDBJ databases">
        <authorList>
            <person name="Amaro Gonzalez C."/>
        </authorList>
    </citation>
    <scope>NUCLEOTIDE SEQUENCE</scope>
</reference>
<dbReference type="EMBL" id="GBXM01000067">
    <property type="protein sequence ID" value="JAI08511.1"/>
    <property type="molecule type" value="Transcribed_RNA"/>
</dbReference>